<feature type="chain" id="PRO_5045875374" evidence="1">
    <location>
        <begin position="18"/>
        <end position="143"/>
    </location>
</feature>
<evidence type="ECO:0000259" key="2">
    <source>
        <dbReference type="Pfam" id="PF12680"/>
    </source>
</evidence>
<feature type="signal peptide" evidence="1">
    <location>
        <begin position="1"/>
        <end position="17"/>
    </location>
</feature>
<dbReference type="Proteomes" id="UP000613030">
    <property type="component" value="Unassembled WGS sequence"/>
</dbReference>
<evidence type="ECO:0000256" key="1">
    <source>
        <dbReference type="SAM" id="SignalP"/>
    </source>
</evidence>
<dbReference type="PROSITE" id="PS51257">
    <property type="entry name" value="PROKAR_LIPOPROTEIN"/>
    <property type="match status" value="1"/>
</dbReference>
<dbReference type="SUPFAM" id="SSF54427">
    <property type="entry name" value="NTF2-like"/>
    <property type="match status" value="1"/>
</dbReference>
<keyword evidence="4" id="KW-1185">Reference proteome</keyword>
<keyword evidence="1" id="KW-0732">Signal</keyword>
<feature type="domain" description="SnoaL-like" evidence="2">
    <location>
        <begin position="31"/>
        <end position="132"/>
    </location>
</feature>
<dbReference type="EMBL" id="JAERRB010000006">
    <property type="protein sequence ID" value="MBL0743381.1"/>
    <property type="molecule type" value="Genomic_DNA"/>
</dbReference>
<comment type="caution">
    <text evidence="3">The sequence shown here is derived from an EMBL/GenBank/DDBJ whole genome shotgun (WGS) entry which is preliminary data.</text>
</comment>
<gene>
    <name evidence="3" type="ORF">JI741_19265</name>
</gene>
<proteinExistence type="predicted"/>
<dbReference type="InterPro" id="IPR032710">
    <property type="entry name" value="NTF2-like_dom_sf"/>
</dbReference>
<sequence>MKCLMMMLVALVATACATTDASHEQYEALTRKMFDAFNRHDWKVMSECYSDSASFLDPSFGKKYVRQRRSDIAEKYAGMQQMFPDLHDSVEAVHVSGHTAVVQFVATGSSGDSVLFRLPIISVLTFEGDHIVKDATYYDLEIQ</sequence>
<evidence type="ECO:0000313" key="4">
    <source>
        <dbReference type="Proteomes" id="UP000613030"/>
    </source>
</evidence>
<protein>
    <submittedName>
        <fullName evidence="3">Nuclear transport factor 2 family protein</fullName>
    </submittedName>
</protein>
<dbReference type="Gene3D" id="3.10.450.50">
    <property type="match status" value="1"/>
</dbReference>
<organism evidence="3 4">
    <name type="scientific">Chryseolinea lacunae</name>
    <dbReference type="NCBI Taxonomy" id="2801331"/>
    <lineage>
        <taxon>Bacteria</taxon>
        <taxon>Pseudomonadati</taxon>
        <taxon>Bacteroidota</taxon>
        <taxon>Cytophagia</taxon>
        <taxon>Cytophagales</taxon>
        <taxon>Fulvivirgaceae</taxon>
        <taxon>Chryseolinea</taxon>
    </lineage>
</organism>
<reference evidence="3 4" key="1">
    <citation type="submission" date="2021-01" db="EMBL/GenBank/DDBJ databases">
        <title>Chryseolinea sp. Jin1 Genome sequencing and assembly.</title>
        <authorList>
            <person name="Kim I."/>
        </authorList>
    </citation>
    <scope>NUCLEOTIDE SEQUENCE [LARGE SCALE GENOMIC DNA]</scope>
    <source>
        <strain evidence="3 4">Jin1</strain>
    </source>
</reference>
<dbReference type="InterPro" id="IPR037401">
    <property type="entry name" value="SnoaL-like"/>
</dbReference>
<name>A0ABS1KVA8_9BACT</name>
<accession>A0ABS1KVA8</accession>
<dbReference type="RefSeq" id="WP_202012678.1">
    <property type="nucleotide sequence ID" value="NZ_JAERRB010000006.1"/>
</dbReference>
<evidence type="ECO:0000313" key="3">
    <source>
        <dbReference type="EMBL" id="MBL0743381.1"/>
    </source>
</evidence>
<dbReference type="Pfam" id="PF12680">
    <property type="entry name" value="SnoaL_2"/>
    <property type="match status" value="1"/>
</dbReference>